<dbReference type="STRING" id="450851.PHZ_c0374"/>
<dbReference type="AlphaFoldDB" id="B4RDT9"/>
<evidence type="ECO:0000313" key="3">
    <source>
        <dbReference type="Proteomes" id="UP000001868"/>
    </source>
</evidence>
<dbReference type="PANTHER" id="PTHR42912">
    <property type="entry name" value="METHYLTRANSFERASE"/>
    <property type="match status" value="1"/>
</dbReference>
<organism evidence="2 3">
    <name type="scientific">Phenylobacterium zucineum (strain HLK1)</name>
    <dbReference type="NCBI Taxonomy" id="450851"/>
    <lineage>
        <taxon>Bacteria</taxon>
        <taxon>Pseudomonadati</taxon>
        <taxon>Pseudomonadota</taxon>
        <taxon>Alphaproteobacteria</taxon>
        <taxon>Caulobacterales</taxon>
        <taxon>Caulobacteraceae</taxon>
        <taxon>Phenylobacterium</taxon>
    </lineage>
</organism>
<dbReference type="InterPro" id="IPR029063">
    <property type="entry name" value="SAM-dependent_MTases_sf"/>
</dbReference>
<dbReference type="InterPro" id="IPR050508">
    <property type="entry name" value="Methyltransf_Superfamily"/>
</dbReference>
<keyword evidence="3" id="KW-1185">Reference proteome</keyword>
<gene>
    <name evidence="2" type="ordered locus">PHZ_c0374</name>
</gene>
<protein>
    <submittedName>
        <fullName evidence="2">Methyltransferase</fullName>
    </submittedName>
</protein>
<dbReference type="Pfam" id="PF08241">
    <property type="entry name" value="Methyltransf_11"/>
    <property type="match status" value="1"/>
</dbReference>
<dbReference type="Gene3D" id="3.40.50.150">
    <property type="entry name" value="Vaccinia Virus protein VP39"/>
    <property type="match status" value="1"/>
</dbReference>
<dbReference type="CDD" id="cd02440">
    <property type="entry name" value="AdoMet_MTases"/>
    <property type="match status" value="1"/>
</dbReference>
<sequence>MPPAELRVAVAGTAGQRWFSERGQADAADVLRLAAKHGLPAPALRMLDLGCGCGRIARWLAPQIEAAGGEFHGSDLNPKLVAWCRANLPGRYGTNGLKPPLPHADGALDLVYAYSVLTHLREPVAEAWLAEAARVLRPGGLALLTFHDEDYAAVWGPEAVKARGPRDDWFVLNDAMQGSNYMSSWTSRAHVSRMAGPWFEVAEIIPGGRETPVQAMAVLRRR</sequence>
<dbReference type="SUPFAM" id="SSF53335">
    <property type="entry name" value="S-adenosyl-L-methionine-dependent methyltransferases"/>
    <property type="match status" value="1"/>
</dbReference>
<dbReference type="eggNOG" id="COG2226">
    <property type="taxonomic scope" value="Bacteria"/>
</dbReference>
<dbReference type="EMBL" id="CP000747">
    <property type="protein sequence ID" value="ACG76788.1"/>
    <property type="molecule type" value="Genomic_DNA"/>
</dbReference>
<dbReference type="KEGG" id="pzu:PHZ_c0374"/>
<feature type="domain" description="Methyltransferase type 11" evidence="1">
    <location>
        <begin position="47"/>
        <end position="143"/>
    </location>
</feature>
<reference evidence="2 3" key="1">
    <citation type="journal article" date="2008" name="BMC Genomics">
        <title>Complete genome of Phenylobacterium zucineum - a novel facultative intracellular bacterium isolated from human erythroleukemia cell line K562.</title>
        <authorList>
            <person name="Luo Y."/>
            <person name="Xu X."/>
            <person name="Ding Z."/>
            <person name="Liu Z."/>
            <person name="Zhang B."/>
            <person name="Yan Z."/>
            <person name="Sun J."/>
            <person name="Hu S."/>
            <person name="Hu X."/>
        </authorList>
    </citation>
    <scope>NUCLEOTIDE SEQUENCE [LARGE SCALE GENOMIC DNA]</scope>
    <source>
        <strain evidence="2 3">HLK1</strain>
    </source>
</reference>
<keyword evidence="2" id="KW-0489">Methyltransferase</keyword>
<dbReference type="GO" id="GO:0032259">
    <property type="term" value="P:methylation"/>
    <property type="evidence" value="ECO:0007669"/>
    <property type="project" value="UniProtKB-KW"/>
</dbReference>
<dbReference type="HOGENOM" id="CLU_084704_0_0_5"/>
<name>B4RDT9_PHEZH</name>
<dbReference type="GO" id="GO:0008757">
    <property type="term" value="F:S-adenosylmethionine-dependent methyltransferase activity"/>
    <property type="evidence" value="ECO:0007669"/>
    <property type="project" value="InterPro"/>
</dbReference>
<dbReference type="PANTHER" id="PTHR42912:SF98">
    <property type="entry name" value="UNCHARACTERISED METHYLTRANSFERASE RV1498C"/>
    <property type="match status" value="1"/>
</dbReference>
<keyword evidence="2" id="KW-0808">Transferase</keyword>
<proteinExistence type="predicted"/>
<dbReference type="InterPro" id="IPR013216">
    <property type="entry name" value="Methyltransf_11"/>
</dbReference>
<dbReference type="Proteomes" id="UP000001868">
    <property type="component" value="Chromosome"/>
</dbReference>
<accession>B4RDT9</accession>
<evidence type="ECO:0000259" key="1">
    <source>
        <dbReference type="Pfam" id="PF08241"/>
    </source>
</evidence>
<evidence type="ECO:0000313" key="2">
    <source>
        <dbReference type="EMBL" id="ACG76788.1"/>
    </source>
</evidence>